<feature type="transmembrane region" description="Helical" evidence="1">
    <location>
        <begin position="232"/>
        <end position="252"/>
    </location>
</feature>
<dbReference type="PANTHER" id="PTHR41710">
    <property type="entry name" value="GLYCOSYL TRANSFERASE, FAMILY 39"/>
    <property type="match status" value="1"/>
</dbReference>
<dbReference type="EMBL" id="BAAADN010000094">
    <property type="protein sequence ID" value="GAA0478581.1"/>
    <property type="molecule type" value="Genomic_DNA"/>
</dbReference>
<feature type="transmembrane region" description="Helical" evidence="1">
    <location>
        <begin position="14"/>
        <end position="32"/>
    </location>
</feature>
<dbReference type="RefSeq" id="WP_244701967.1">
    <property type="nucleotide sequence ID" value="NZ_BAAADN010000094.1"/>
</dbReference>
<feature type="transmembrane region" description="Helical" evidence="1">
    <location>
        <begin position="340"/>
        <end position="358"/>
    </location>
</feature>
<dbReference type="Proteomes" id="UP001500962">
    <property type="component" value="Unassembled WGS sequence"/>
</dbReference>
<accession>A0AAV3SMU0</accession>
<name>A0AAV3SMU0_HALDO</name>
<dbReference type="PANTHER" id="PTHR41710:SF2">
    <property type="entry name" value="GLYCOSYL TRANSFERASE FAMILY 39_83 DOMAIN-CONTAINING PROTEIN"/>
    <property type="match status" value="1"/>
</dbReference>
<evidence type="ECO:0000256" key="1">
    <source>
        <dbReference type="SAM" id="Phobius"/>
    </source>
</evidence>
<feature type="transmembrane region" description="Helical" evidence="1">
    <location>
        <begin position="364"/>
        <end position="387"/>
    </location>
</feature>
<keyword evidence="1" id="KW-1133">Transmembrane helix</keyword>
<evidence type="ECO:0000313" key="6">
    <source>
        <dbReference type="Proteomes" id="UP001500962"/>
    </source>
</evidence>
<feature type="transmembrane region" description="Helical" evidence="1">
    <location>
        <begin position="312"/>
        <end position="328"/>
    </location>
</feature>
<dbReference type="InterPro" id="IPR019962">
    <property type="entry name" value="CHP03663"/>
</dbReference>
<reference evidence="4" key="2">
    <citation type="submission" date="2022-04" db="EMBL/GenBank/DDBJ databases">
        <title>Sequencing and genomic assembly of Halococcus dombrowskii.</title>
        <authorList>
            <person name="Lim S.W."/>
            <person name="MacLea K.S."/>
        </authorList>
    </citation>
    <scope>NUCLEOTIDE SEQUENCE</scope>
    <source>
        <strain evidence="4">H4</strain>
    </source>
</reference>
<dbReference type="AlphaFoldDB" id="A0AAV3SMU0"/>
<protein>
    <submittedName>
        <fullName evidence="3">TIGR03663 family protein</fullName>
    </submittedName>
</protein>
<gene>
    <name evidence="3" type="ORF">GCM10008985_38510</name>
    <name evidence="4" type="ORF">MUK72_13420</name>
</gene>
<dbReference type="InterPro" id="IPR016950">
    <property type="entry name" value="Manno-Trfase_MA4085_prd"/>
</dbReference>
<feature type="transmembrane region" description="Helical" evidence="1">
    <location>
        <begin position="112"/>
        <end position="132"/>
    </location>
</feature>
<reference evidence="3" key="3">
    <citation type="submission" date="2023-12" db="EMBL/GenBank/DDBJ databases">
        <authorList>
            <person name="Sun Q."/>
            <person name="Inoue M."/>
        </authorList>
    </citation>
    <scope>NUCLEOTIDE SEQUENCE</scope>
    <source>
        <strain evidence="3">JCM 12289</strain>
    </source>
</reference>
<evidence type="ECO:0000313" key="5">
    <source>
        <dbReference type="Proteomes" id="UP000830542"/>
    </source>
</evidence>
<feature type="transmembrane region" description="Helical" evidence="1">
    <location>
        <begin position="399"/>
        <end position="420"/>
    </location>
</feature>
<dbReference type="GeneID" id="71762866"/>
<dbReference type="Proteomes" id="UP000830542">
    <property type="component" value="Chromosome"/>
</dbReference>
<keyword evidence="1" id="KW-0472">Membrane</keyword>
<dbReference type="KEGG" id="hdo:MUK72_13420"/>
<dbReference type="Pfam" id="PF13231">
    <property type="entry name" value="PMT_2"/>
    <property type="match status" value="1"/>
</dbReference>
<evidence type="ECO:0000259" key="2">
    <source>
        <dbReference type="Pfam" id="PF13231"/>
    </source>
</evidence>
<sequence length="572" mass="62526">MASTDGSVGRGRRVTLAVVAIALFALVARLLLLGDRIAHWDEARVAYWILDYADTGVFEYQPIIHGPFLQQVNRVVFELFGANDFTMRLVVAALGAALPLAALLFRKRLSDVETVAFALFLAVDPVLLYYSRFMRSDLPLAAFMLFALGFFLRALDSRRPRYIHAGVVALALAFTTKENVLVYLVTWLGALVLLVDRRLLVDHRLFADRDLSFDLEATRERIGAFGTTLRTWIPHLLLAVVEFLVIVVYFYAPRTNGETPGFDTLVSEPTALPAVVGEATLGSWNAFVSQWISGDSQSHAYLPYLGDLVETLVVGSGALVVLAVIGFLADRYADDGPRDLVAFAFYCGFVSVLGYPIITDIMAPWAAVHAVVFLMLPAAVGAGVLYTRGKAALAHDDRPGVAAALVIVLLVVGQVGYIGVQNVYLDDQSESNALVQYAQPADDLRPTIEEMAAVSASNRGTDVLLYGDHLVADSPGSRAPGCSDWFNILPLPWYMEAHDMNVSCATEPSGFEQRVNESSPPIVIGLTTDSEFLAANLEGYDERAYVLRTQDTAKTNTTFFVDESRLPRNATQ</sequence>
<organism evidence="3 6">
    <name type="scientific">Halococcus dombrowskii</name>
    <dbReference type="NCBI Taxonomy" id="179637"/>
    <lineage>
        <taxon>Archaea</taxon>
        <taxon>Methanobacteriati</taxon>
        <taxon>Methanobacteriota</taxon>
        <taxon>Stenosarchaea group</taxon>
        <taxon>Halobacteria</taxon>
        <taxon>Halobacteriales</taxon>
        <taxon>Halococcaceae</taxon>
        <taxon>Halococcus</taxon>
    </lineage>
</organism>
<dbReference type="PIRSF" id="PIRSF030218">
    <property type="entry name" value="Mannosyltr_MA4085_prd"/>
    <property type="match status" value="1"/>
</dbReference>
<keyword evidence="5" id="KW-1185">Reference proteome</keyword>
<feature type="domain" description="Glycosyltransferase RgtA/B/C/D-like" evidence="2">
    <location>
        <begin position="65"/>
        <end position="201"/>
    </location>
</feature>
<evidence type="ECO:0000313" key="3">
    <source>
        <dbReference type="EMBL" id="GAA0478581.1"/>
    </source>
</evidence>
<keyword evidence="1" id="KW-0812">Transmembrane</keyword>
<dbReference type="InterPro" id="IPR038731">
    <property type="entry name" value="RgtA/B/C-like"/>
</dbReference>
<dbReference type="EMBL" id="CP095005">
    <property type="protein sequence ID" value="UOO94957.1"/>
    <property type="molecule type" value="Genomic_DNA"/>
</dbReference>
<dbReference type="NCBIfam" id="TIGR03663">
    <property type="entry name" value="flippase activity-associated protein Agl23"/>
    <property type="match status" value="1"/>
</dbReference>
<feature type="transmembrane region" description="Helical" evidence="1">
    <location>
        <begin position="138"/>
        <end position="155"/>
    </location>
</feature>
<proteinExistence type="predicted"/>
<reference evidence="3" key="1">
    <citation type="journal article" date="2014" name="Int. J. Syst. Evol. Microbiol.">
        <title>Complete genome sequence of Corynebacterium casei LMG S-19264T (=DSM 44701T), isolated from a smear-ripened cheese.</title>
        <authorList>
            <consortium name="US DOE Joint Genome Institute (JGI-PGF)"/>
            <person name="Walter F."/>
            <person name="Albersmeier A."/>
            <person name="Kalinowski J."/>
            <person name="Ruckert C."/>
        </authorList>
    </citation>
    <scope>NUCLEOTIDE SEQUENCE</scope>
    <source>
        <strain evidence="3">JCM 12289</strain>
    </source>
</reference>
<evidence type="ECO:0000313" key="4">
    <source>
        <dbReference type="EMBL" id="UOO94957.1"/>
    </source>
</evidence>
<feature type="transmembrane region" description="Helical" evidence="1">
    <location>
        <begin position="85"/>
        <end position="105"/>
    </location>
</feature>